<evidence type="ECO:0000313" key="3">
    <source>
        <dbReference type="EMBL" id="MFC0202802.1"/>
    </source>
</evidence>
<accession>A0ABV6CQ17</accession>
<feature type="transmembrane region" description="Helical" evidence="1">
    <location>
        <begin position="299"/>
        <end position="325"/>
    </location>
</feature>
<dbReference type="PANTHER" id="PTHR23028">
    <property type="entry name" value="ACETYLTRANSFERASE"/>
    <property type="match status" value="1"/>
</dbReference>
<dbReference type="Proteomes" id="UP001589798">
    <property type="component" value="Unassembled WGS sequence"/>
</dbReference>
<proteinExistence type="predicted"/>
<sequence>MPHDRRQPLTRNVSLFIDLLRLFAALLVLVGHAGEVYRLDLPDTVEHSAKEGVAIFFVLSGFVIAFVTARKEHDWRAFALARSLRMYSVVPLALLVMLVCYFVGAAVRPEVYGVGPGGANAANPGAFGSPPDAWTLLRYITFSNELWFDRSVISTGAPFWSLGFEVSYYVGFAVLFYARGGWRWALALAWLLACGPRIAVAFPLWLVGVVAWKGLERAPRLRPLAGIASLASILLLALAWRRWVAFVAVPLFEWPDSAALLASLAYYLVLGMLVALAIVVFGATAPVDRSIWPRGMERIIRYCAGASFTIYIAHLPVMVLLAALWPGTLAHTAAGLAASGLTLALMFPLAAAGERRKASYARWIERWVPRREASQVCAMEGIKTD</sequence>
<protein>
    <submittedName>
        <fullName evidence="3">Acyltransferase family protein</fullName>
        <ecNumber evidence="3">2.3.-.-</ecNumber>
    </submittedName>
</protein>
<dbReference type="Pfam" id="PF01757">
    <property type="entry name" value="Acyl_transf_3"/>
    <property type="match status" value="1"/>
</dbReference>
<keyword evidence="4" id="KW-1185">Reference proteome</keyword>
<dbReference type="InterPro" id="IPR002656">
    <property type="entry name" value="Acyl_transf_3_dom"/>
</dbReference>
<feature type="transmembrane region" description="Helical" evidence="1">
    <location>
        <begin position="264"/>
        <end position="287"/>
    </location>
</feature>
<keyword evidence="1" id="KW-0812">Transmembrane</keyword>
<gene>
    <name evidence="3" type="ORF">ACFFJC_00790</name>
</gene>
<feature type="transmembrane region" description="Helical" evidence="1">
    <location>
        <begin position="184"/>
        <end position="212"/>
    </location>
</feature>
<evidence type="ECO:0000259" key="2">
    <source>
        <dbReference type="Pfam" id="PF01757"/>
    </source>
</evidence>
<organism evidence="3 4">
    <name type="scientific">Novosphingobium soli</name>
    <dbReference type="NCBI Taxonomy" id="574956"/>
    <lineage>
        <taxon>Bacteria</taxon>
        <taxon>Pseudomonadati</taxon>
        <taxon>Pseudomonadota</taxon>
        <taxon>Alphaproteobacteria</taxon>
        <taxon>Sphingomonadales</taxon>
        <taxon>Sphingomonadaceae</taxon>
        <taxon>Novosphingobium</taxon>
    </lineage>
</organism>
<dbReference type="EMBL" id="JBHLWK010000001">
    <property type="protein sequence ID" value="MFC0202802.1"/>
    <property type="molecule type" value="Genomic_DNA"/>
</dbReference>
<feature type="transmembrane region" description="Helical" evidence="1">
    <location>
        <begin position="52"/>
        <end position="69"/>
    </location>
</feature>
<dbReference type="EC" id="2.3.-.-" evidence="3"/>
<keyword evidence="1" id="KW-1133">Transmembrane helix</keyword>
<dbReference type="InterPro" id="IPR050879">
    <property type="entry name" value="Acyltransferase_3"/>
</dbReference>
<feature type="domain" description="Acyltransferase 3" evidence="2">
    <location>
        <begin position="16"/>
        <end position="349"/>
    </location>
</feature>
<comment type="caution">
    <text evidence="3">The sequence shown here is derived from an EMBL/GenBank/DDBJ whole genome shotgun (WGS) entry which is preliminary data.</text>
</comment>
<feature type="transmembrane region" description="Helical" evidence="1">
    <location>
        <begin position="12"/>
        <end position="32"/>
    </location>
</feature>
<reference evidence="3 4" key="1">
    <citation type="submission" date="2024-09" db="EMBL/GenBank/DDBJ databases">
        <authorList>
            <person name="Sun Q."/>
            <person name="Mori K."/>
        </authorList>
    </citation>
    <scope>NUCLEOTIDE SEQUENCE [LARGE SCALE GENOMIC DNA]</scope>
    <source>
        <strain evidence="3 4">CCM 7706</strain>
    </source>
</reference>
<evidence type="ECO:0000256" key="1">
    <source>
        <dbReference type="SAM" id="Phobius"/>
    </source>
</evidence>
<feature type="transmembrane region" description="Helical" evidence="1">
    <location>
        <begin position="331"/>
        <end position="352"/>
    </location>
</feature>
<dbReference type="RefSeq" id="WP_379485669.1">
    <property type="nucleotide sequence ID" value="NZ_JBHLWK010000001.1"/>
</dbReference>
<dbReference type="PANTHER" id="PTHR23028:SF53">
    <property type="entry name" value="ACYL_TRANSF_3 DOMAIN-CONTAINING PROTEIN"/>
    <property type="match status" value="1"/>
</dbReference>
<feature type="transmembrane region" description="Helical" evidence="1">
    <location>
        <begin position="224"/>
        <end position="244"/>
    </location>
</feature>
<keyword evidence="3" id="KW-0012">Acyltransferase</keyword>
<dbReference type="GO" id="GO:0016746">
    <property type="term" value="F:acyltransferase activity"/>
    <property type="evidence" value="ECO:0007669"/>
    <property type="project" value="UniProtKB-KW"/>
</dbReference>
<evidence type="ECO:0000313" key="4">
    <source>
        <dbReference type="Proteomes" id="UP001589798"/>
    </source>
</evidence>
<keyword evidence="1" id="KW-0472">Membrane</keyword>
<keyword evidence="3" id="KW-0808">Transferase</keyword>
<feature type="transmembrane region" description="Helical" evidence="1">
    <location>
        <begin position="89"/>
        <end position="107"/>
    </location>
</feature>
<name>A0ABV6CQ17_9SPHN</name>